<dbReference type="InterPro" id="IPR004087">
    <property type="entry name" value="KH_dom"/>
</dbReference>
<evidence type="ECO:0000256" key="1">
    <source>
        <dbReference type="ARBA" id="ARBA00022737"/>
    </source>
</evidence>
<dbReference type="Gene3D" id="3.30.1370.10">
    <property type="entry name" value="K Homology domain, type 1"/>
    <property type="match status" value="3"/>
</dbReference>
<evidence type="ECO:0000256" key="2">
    <source>
        <dbReference type="PROSITE-ProRule" id="PRU00117"/>
    </source>
</evidence>
<keyword evidence="6" id="KW-1185">Reference proteome</keyword>
<dbReference type="SMART" id="SM00322">
    <property type="entry name" value="KH"/>
    <property type="match status" value="3"/>
</dbReference>
<feature type="region of interest" description="Disordered" evidence="3">
    <location>
        <begin position="1"/>
        <end position="125"/>
    </location>
</feature>
<dbReference type="InterPro" id="IPR004088">
    <property type="entry name" value="KH_dom_type_1"/>
</dbReference>
<feature type="compositionally biased region" description="Polar residues" evidence="3">
    <location>
        <begin position="31"/>
        <end position="58"/>
    </location>
</feature>
<feature type="compositionally biased region" description="Low complexity" evidence="3">
    <location>
        <begin position="73"/>
        <end position="85"/>
    </location>
</feature>
<evidence type="ECO:0000259" key="4">
    <source>
        <dbReference type="SMART" id="SM00322"/>
    </source>
</evidence>
<dbReference type="GO" id="GO:0003723">
    <property type="term" value="F:RNA binding"/>
    <property type="evidence" value="ECO:0007669"/>
    <property type="project" value="UniProtKB-UniRule"/>
</dbReference>
<dbReference type="Pfam" id="PF00013">
    <property type="entry name" value="KH_1"/>
    <property type="match status" value="3"/>
</dbReference>
<dbReference type="SUPFAM" id="SSF54791">
    <property type="entry name" value="Eukaryotic type KH-domain (KH-domain type I)"/>
    <property type="match status" value="3"/>
</dbReference>
<dbReference type="Proteomes" id="UP000076761">
    <property type="component" value="Unassembled WGS sequence"/>
</dbReference>
<protein>
    <submittedName>
        <fullName evidence="5">Eukaryotic type KH-domain (KH-domain type I)</fullName>
    </submittedName>
</protein>
<proteinExistence type="predicted"/>
<dbReference type="InParanoid" id="A0A165TFA7"/>
<evidence type="ECO:0000313" key="5">
    <source>
        <dbReference type="EMBL" id="KZT26583.1"/>
    </source>
</evidence>
<dbReference type="PROSITE" id="PS50084">
    <property type="entry name" value="KH_TYPE_1"/>
    <property type="match status" value="3"/>
</dbReference>
<gene>
    <name evidence="5" type="ORF">NEOLEDRAFT_1062856</name>
</gene>
<accession>A0A165TFA7</accession>
<name>A0A165TFA7_9AGAM</name>
<dbReference type="STRING" id="1314782.A0A165TFA7"/>
<feature type="domain" description="K Homology" evidence="4">
    <location>
        <begin position="210"/>
        <end position="281"/>
    </location>
</feature>
<feature type="domain" description="K Homology" evidence="4">
    <location>
        <begin position="127"/>
        <end position="197"/>
    </location>
</feature>
<dbReference type="OrthoDB" id="442947at2759"/>
<evidence type="ECO:0000313" key="6">
    <source>
        <dbReference type="Proteomes" id="UP000076761"/>
    </source>
</evidence>
<reference evidence="5 6" key="1">
    <citation type="journal article" date="2016" name="Mol. Biol. Evol.">
        <title>Comparative Genomics of Early-Diverging Mushroom-Forming Fungi Provides Insights into the Origins of Lignocellulose Decay Capabilities.</title>
        <authorList>
            <person name="Nagy L.G."/>
            <person name="Riley R."/>
            <person name="Tritt A."/>
            <person name="Adam C."/>
            <person name="Daum C."/>
            <person name="Floudas D."/>
            <person name="Sun H."/>
            <person name="Yadav J.S."/>
            <person name="Pangilinan J."/>
            <person name="Larsson K.H."/>
            <person name="Matsuura K."/>
            <person name="Barry K."/>
            <person name="Labutti K."/>
            <person name="Kuo R."/>
            <person name="Ohm R.A."/>
            <person name="Bhattacharya S.S."/>
            <person name="Shirouzu T."/>
            <person name="Yoshinaga Y."/>
            <person name="Martin F.M."/>
            <person name="Grigoriev I.V."/>
            <person name="Hibbett D.S."/>
        </authorList>
    </citation>
    <scope>NUCLEOTIDE SEQUENCE [LARGE SCALE GENOMIC DNA]</scope>
    <source>
        <strain evidence="5 6">HHB14362 ss-1</strain>
    </source>
</reference>
<organism evidence="5 6">
    <name type="scientific">Neolentinus lepideus HHB14362 ss-1</name>
    <dbReference type="NCBI Taxonomy" id="1314782"/>
    <lineage>
        <taxon>Eukaryota</taxon>
        <taxon>Fungi</taxon>
        <taxon>Dikarya</taxon>
        <taxon>Basidiomycota</taxon>
        <taxon>Agaricomycotina</taxon>
        <taxon>Agaricomycetes</taxon>
        <taxon>Gloeophyllales</taxon>
        <taxon>Gloeophyllaceae</taxon>
        <taxon>Neolentinus</taxon>
    </lineage>
</organism>
<sequence>MPDNADSNRKRSRSPSDSSEHPKNHKRANTGAASTSNDSTGTSAQGSAPAVTNSTLPNDVTMADAPHAIDDGTASTPSPTRTSAAGDMISTPRGDLSIDTKGAFTEGNGPGSVADGLSSSNQPPPSAHIHMRCLIVTQDASIIIGRAGSHVNEIREKSGARVMVSESIPGNPERILNVSGPLDAVSKAFGLIVRRINDEPFDKPSVPGSRAVTIKFMIANSRMGSVIGKGGSKIKEIQEASGARLNASEGMLPGSTERVLSVSGVADAIHIATYYIGNILIEANERMPSSSHSSYRPSSNIRRPPVGGSSYVPGYSNPYAQAPPPPQGPLQTQQIYIPNDLVGCIIGKGGSKINEIRHMSASQIKIMEPGATGVAVNGAPAASEGERLVVITGQPANIQMAVQLLYHRLEQEKQKQLRAQQQPNSASTSV</sequence>
<dbReference type="AlphaFoldDB" id="A0A165TFA7"/>
<keyword evidence="2" id="KW-0694">RNA-binding</keyword>
<evidence type="ECO:0000256" key="3">
    <source>
        <dbReference type="SAM" id="MobiDB-lite"/>
    </source>
</evidence>
<feature type="domain" description="K Homology" evidence="4">
    <location>
        <begin position="329"/>
        <end position="410"/>
    </location>
</feature>
<feature type="compositionally biased region" description="Low complexity" evidence="3">
    <location>
        <begin position="289"/>
        <end position="299"/>
    </location>
</feature>
<dbReference type="InterPro" id="IPR036612">
    <property type="entry name" value="KH_dom_type_1_sf"/>
</dbReference>
<dbReference type="PANTHER" id="PTHR10288">
    <property type="entry name" value="KH DOMAIN CONTAINING RNA BINDING PROTEIN"/>
    <property type="match status" value="1"/>
</dbReference>
<keyword evidence="1" id="KW-0677">Repeat</keyword>
<dbReference type="EMBL" id="KV425566">
    <property type="protein sequence ID" value="KZT26583.1"/>
    <property type="molecule type" value="Genomic_DNA"/>
</dbReference>
<feature type="region of interest" description="Disordered" evidence="3">
    <location>
        <begin position="287"/>
        <end position="332"/>
    </location>
</feature>